<proteinExistence type="predicted"/>
<dbReference type="EMBL" id="POWG01000004">
    <property type="protein sequence ID" value="PNQ99949.1"/>
    <property type="molecule type" value="Genomic_DNA"/>
</dbReference>
<feature type="domain" description="Carrier" evidence="1">
    <location>
        <begin position="9"/>
        <end position="81"/>
    </location>
</feature>
<dbReference type="InterPro" id="IPR009081">
    <property type="entry name" value="PP-bd_ACP"/>
</dbReference>
<dbReference type="Gene3D" id="1.10.1200.10">
    <property type="entry name" value="ACP-like"/>
    <property type="match status" value="1"/>
</dbReference>
<dbReference type="Proteomes" id="UP000236268">
    <property type="component" value="Unassembled WGS sequence"/>
</dbReference>
<dbReference type="Proteomes" id="UP001628281">
    <property type="component" value="Unassembled WGS sequence"/>
</dbReference>
<reference evidence="3 7" key="3">
    <citation type="submission" date="2024-11" db="EMBL/GenBank/DDBJ databases">
        <title>Draft genome sequences of two bacteria associated to sugarcane roots in Colombia.</title>
        <authorList>
            <person name="Pardo-Diaz S."/>
            <person name="Masmela-Mendoza J."/>
            <person name="Delgadillo-Duran P."/>
            <person name="Bautista E.J."/>
            <person name="Rojas-Tapias D.F."/>
        </authorList>
    </citation>
    <scope>NUCLEOTIDE SEQUENCE [LARGE SCALE GENOMIC DNA]</scope>
    <source>
        <strain evidence="3 7">Ap18</strain>
    </source>
</reference>
<organism evidence="2 5">
    <name type="scientific">Azospirillum argentinense</name>
    <dbReference type="NCBI Taxonomy" id="2970906"/>
    <lineage>
        <taxon>Bacteria</taxon>
        <taxon>Pseudomonadati</taxon>
        <taxon>Pseudomonadota</taxon>
        <taxon>Alphaproteobacteria</taxon>
        <taxon>Rhodospirillales</taxon>
        <taxon>Azospirillaceae</taxon>
        <taxon>Azospirillum</taxon>
    </lineage>
</organism>
<reference evidence="4 6" key="2">
    <citation type="submission" date="2018-01" db="EMBL/GenBank/DDBJ databases">
        <title>Whole genome sequence of Azospirillum brasilense REC3 isolated from strawberry roots.</title>
        <authorList>
            <person name="Fontana C.A."/>
            <person name="Salazar S.M."/>
            <person name="Bassi D."/>
            <person name="Puglisi E."/>
            <person name="Lovaisa N.C."/>
            <person name="Toffoli L.M."/>
            <person name="Pedraza R."/>
            <person name="Cocconcelli P.S."/>
        </authorList>
    </citation>
    <scope>NUCLEOTIDE SEQUENCE [LARGE SCALE GENOMIC DNA]</scope>
    <source>
        <strain evidence="4 6">REC3</strain>
        <plasmid evidence="4">p2unnamed</plasmid>
    </source>
</reference>
<evidence type="ECO:0000259" key="1">
    <source>
        <dbReference type="Pfam" id="PF00550"/>
    </source>
</evidence>
<dbReference type="Pfam" id="PF00550">
    <property type="entry name" value="PP-binding"/>
    <property type="match status" value="1"/>
</dbReference>
<geneLocation type="plasmid" evidence="2 5">
    <name>AbAZ39_p3</name>
</geneLocation>
<dbReference type="AlphaFoldDB" id="A0A060DS86"/>
<accession>A0A060DS86</accession>
<evidence type="ECO:0000313" key="4">
    <source>
        <dbReference type="EMBL" id="PNQ99949.1"/>
    </source>
</evidence>
<dbReference type="RefSeq" id="WP_040137366.1">
    <property type="nucleotide sequence ID" value="NZ_CP007796.1"/>
</dbReference>
<gene>
    <name evidence="2" type="ORF">ABAZ39_27205</name>
    <name evidence="3" type="ORF">ACJ41P_14155</name>
    <name evidence="4" type="ORF">C1S70_06200</name>
</gene>
<name>A0A060DS86_9PROT</name>
<evidence type="ECO:0000313" key="7">
    <source>
        <dbReference type="Proteomes" id="UP001628281"/>
    </source>
</evidence>
<dbReference type="KEGG" id="abq:ABAZ39_27205"/>
<geneLocation type="plasmid" evidence="4">
    <name>p2unnamed</name>
</geneLocation>
<keyword evidence="2" id="KW-0614">Plasmid</keyword>
<evidence type="ECO:0000313" key="3">
    <source>
        <dbReference type="EMBL" id="MFL7902277.1"/>
    </source>
</evidence>
<dbReference type="EMBL" id="JBJLSN010000017">
    <property type="protein sequence ID" value="MFL7902277.1"/>
    <property type="molecule type" value="Genomic_DNA"/>
</dbReference>
<evidence type="ECO:0000313" key="6">
    <source>
        <dbReference type="Proteomes" id="UP000236268"/>
    </source>
</evidence>
<protein>
    <submittedName>
        <fullName evidence="3">Phosphopantetheine-binding protein</fullName>
    </submittedName>
</protein>
<dbReference type="Proteomes" id="UP000027186">
    <property type="component" value="Plasmid AbAZ39_p3"/>
</dbReference>
<reference evidence="2 5" key="1">
    <citation type="journal article" date="2014" name="Genome Announc.">
        <title>Complete Genome Sequence of the Model Rhizosphere Strain Azospirillum brasilense Az39, Successfully Applied in Agriculture.</title>
        <authorList>
            <person name="Rivera D."/>
            <person name="Revale S."/>
            <person name="Molina R."/>
            <person name="Gualpa J."/>
            <person name="Puente M."/>
            <person name="Maroniche G."/>
            <person name="Paris G."/>
            <person name="Baker D."/>
            <person name="Clavijo B."/>
            <person name="McLay K."/>
            <person name="Spaepen S."/>
            <person name="Perticari A."/>
            <person name="Vazquez M."/>
            <person name="Wisniewski-Dye F."/>
            <person name="Watkins C."/>
            <person name="Martinez-Abarca F."/>
            <person name="Vanderleyden J."/>
            <person name="Cassan F."/>
        </authorList>
    </citation>
    <scope>NUCLEOTIDE SEQUENCE [LARGE SCALE GENOMIC DNA]</scope>
    <source>
        <strain evidence="2 5">Az39</strain>
        <plasmid evidence="2">AbAZ39_p3</plasmid>
    </source>
</reference>
<dbReference type="InterPro" id="IPR036736">
    <property type="entry name" value="ACP-like_sf"/>
</dbReference>
<dbReference type="EMBL" id="CP007796">
    <property type="protein sequence ID" value="AIB15560.1"/>
    <property type="molecule type" value="Genomic_DNA"/>
</dbReference>
<sequence length="87" mass="9583">MSRDHVLDVIRAQIARVLPHVPPEAVTETVHLKQLGADSIDRTDILTMTMEELIAENRLDGLTPLVAFAAVPNIGALADLLFARCRR</sequence>
<evidence type="ECO:0000313" key="5">
    <source>
        <dbReference type="Proteomes" id="UP000027186"/>
    </source>
</evidence>
<dbReference type="SUPFAM" id="SSF47336">
    <property type="entry name" value="ACP-like"/>
    <property type="match status" value="1"/>
</dbReference>
<evidence type="ECO:0000313" key="2">
    <source>
        <dbReference type="EMBL" id="AIB15560.1"/>
    </source>
</evidence>
<accession>A0A2K1G5L1</accession>
<keyword evidence="7" id="KW-1185">Reference proteome</keyword>